<evidence type="ECO:0000313" key="2">
    <source>
        <dbReference type="Proteomes" id="UP000028501"/>
    </source>
</evidence>
<dbReference type="EMBL" id="CP006577">
    <property type="protein sequence ID" value="AIG97959.1"/>
    <property type="molecule type" value="Genomic_DNA"/>
</dbReference>
<dbReference type="RefSeq" id="WP_010878579.1">
    <property type="nucleotide sequence ID" value="NZ_CP006577.1"/>
</dbReference>
<dbReference type="InterPro" id="IPR035093">
    <property type="entry name" value="RelE/ParE_toxin_dom_sf"/>
</dbReference>
<dbReference type="GeneID" id="24794688"/>
<proteinExistence type="predicted"/>
<gene>
    <name evidence="1" type="ORF">AFULGI_00011790</name>
</gene>
<name>A0A075WFS7_ARCFL</name>
<dbReference type="Proteomes" id="UP000028501">
    <property type="component" value="Chromosome"/>
</dbReference>
<dbReference type="KEGG" id="afg:AFULGI_00011790"/>
<dbReference type="AlphaFoldDB" id="A0A075WFS7"/>
<dbReference type="HOGENOM" id="CLU_155761_6_3_2"/>
<dbReference type="Gene3D" id="3.30.2310.20">
    <property type="entry name" value="RelE-like"/>
    <property type="match status" value="1"/>
</dbReference>
<dbReference type="SUPFAM" id="SSF143011">
    <property type="entry name" value="RelE-like"/>
    <property type="match status" value="1"/>
</dbReference>
<accession>A0A075WFS7</accession>
<protein>
    <submittedName>
        <fullName evidence="1">Cytotoxic translational repressor of toxin-antitoxin stability system</fullName>
    </submittedName>
</protein>
<evidence type="ECO:0000313" key="1">
    <source>
        <dbReference type="EMBL" id="AIG97959.1"/>
    </source>
</evidence>
<sequence length="86" mass="10037">MNEVLIHKKFLDGLDSGRRSKVLDAIRMLKDFPIIRADIKKIGPKTYRLRKGEIRIIFDFDIGTNRVFVKFAASEGVFTKTEEKFF</sequence>
<reference evidence="1 2" key="1">
    <citation type="submission" date="2013-07" db="EMBL/GenBank/DDBJ databases">
        <title>Genome of Archaeoglobus fulgidus.</title>
        <authorList>
            <person name="Fiebig A."/>
            <person name="Birkeland N.-K."/>
        </authorList>
    </citation>
    <scope>NUCLEOTIDE SEQUENCE [LARGE SCALE GENOMIC DNA]</scope>
    <source>
        <strain evidence="1 2">DSM 8774</strain>
    </source>
</reference>
<organism evidence="1 2">
    <name type="scientific">Archaeoglobus fulgidus DSM 8774</name>
    <dbReference type="NCBI Taxonomy" id="1344584"/>
    <lineage>
        <taxon>Archaea</taxon>
        <taxon>Methanobacteriati</taxon>
        <taxon>Methanobacteriota</taxon>
        <taxon>Archaeoglobi</taxon>
        <taxon>Archaeoglobales</taxon>
        <taxon>Archaeoglobaceae</taxon>
        <taxon>Archaeoglobus</taxon>
    </lineage>
</organism>